<reference evidence="1 2" key="1">
    <citation type="submission" date="2017-03" db="EMBL/GenBank/DDBJ databases">
        <title>Genome sequence of Sphingomonas dokdonensis DSM 21029.</title>
        <authorList>
            <person name="Poehlein A."/>
            <person name="Wuebbeler J.H."/>
            <person name="Steinbuechel A."/>
            <person name="Daniel R."/>
        </authorList>
    </citation>
    <scope>NUCLEOTIDE SEQUENCE [LARGE SCALE GENOMIC DNA]</scope>
    <source>
        <strain evidence="1 2">DSM 21029</strain>
    </source>
</reference>
<dbReference type="Gene3D" id="3.40.50.1820">
    <property type="entry name" value="alpha/beta hydrolase"/>
    <property type="match status" value="1"/>
</dbReference>
<sequence length="222" mass="23291">MAGTPAVRIDHYEWPGGREAMLRLGPPGAPTVIAALPFFEEGNRTRAAMVDVLRRLAAHGIAGALPDLPGTGESLTDTADATLSAWRNAFAAACAHLGEPVHICAWRSGALIDGEAPAASRWYLAPQSGEALIRELSRLRHLSGGTDIAGNAISEDLIAALAPAEPITTGRLRVARLQGDAKPADCLLPGRPLWRGSEPDTDSALQQAVADDIAAWIKSMLA</sequence>
<evidence type="ECO:0000313" key="1">
    <source>
        <dbReference type="EMBL" id="OWK31663.1"/>
    </source>
</evidence>
<accession>A0A245ZPJ5</accession>
<dbReference type="AlphaFoldDB" id="A0A245ZPJ5"/>
<organism evidence="1 2">
    <name type="scientific">Sphingomonas dokdonensis</name>
    <dbReference type="NCBI Taxonomy" id="344880"/>
    <lineage>
        <taxon>Bacteria</taxon>
        <taxon>Pseudomonadati</taxon>
        <taxon>Pseudomonadota</taxon>
        <taxon>Alphaproteobacteria</taxon>
        <taxon>Sphingomonadales</taxon>
        <taxon>Sphingomonadaceae</taxon>
        <taxon>Sphingomonas</taxon>
    </lineage>
</organism>
<dbReference type="RefSeq" id="WP_088366964.1">
    <property type="nucleotide sequence ID" value="NZ_NBBI01000002.1"/>
</dbReference>
<name>A0A245ZPJ5_9SPHN</name>
<protein>
    <recommendedName>
        <fullName evidence="3">Alpha/beta hydrolase family protein</fullName>
    </recommendedName>
</protein>
<proteinExistence type="predicted"/>
<dbReference type="OrthoDB" id="7390151at2"/>
<evidence type="ECO:0000313" key="2">
    <source>
        <dbReference type="Proteomes" id="UP000197290"/>
    </source>
</evidence>
<dbReference type="SUPFAM" id="SSF53474">
    <property type="entry name" value="alpha/beta-Hydrolases"/>
    <property type="match status" value="1"/>
</dbReference>
<dbReference type="EMBL" id="NBBI01000002">
    <property type="protein sequence ID" value="OWK31663.1"/>
    <property type="molecule type" value="Genomic_DNA"/>
</dbReference>
<evidence type="ECO:0008006" key="3">
    <source>
        <dbReference type="Google" id="ProtNLM"/>
    </source>
</evidence>
<gene>
    <name evidence="1" type="ORF">SPDO_16730</name>
</gene>
<keyword evidence="2" id="KW-1185">Reference proteome</keyword>
<comment type="caution">
    <text evidence="1">The sequence shown here is derived from an EMBL/GenBank/DDBJ whole genome shotgun (WGS) entry which is preliminary data.</text>
</comment>
<dbReference type="Proteomes" id="UP000197290">
    <property type="component" value="Unassembled WGS sequence"/>
</dbReference>
<dbReference type="InterPro" id="IPR029058">
    <property type="entry name" value="AB_hydrolase_fold"/>
</dbReference>